<name>A0A6A5SSY6_9PLEO</name>
<sequence>MASPASSLLDTLHASTKEGIAHALWGPPPDLGPLHHEGDPFGAYWRFYRQECERALLDGGRHVLARTHQDILDVIAALKKGQLRDDIRKTLRLKLTRSHDNEEELVDRSIDLAASIWLMIDFGHMQYGFSGRRQLQWNSEPLADRVASSFSSPPSLGHKGVKLQRVFNALNLERIAGVEILPTTNLLDHLRLTDDDTRLYIFHYASVLKSQSQNTIFPDGLIEETLRTLALLFPQSDLAIRDWYRRLSTSLDLDPQLVLCGHLKTDDRQIEKFTHWHDRIVVLKQVFDEATPRTLLQWWHDRRNGVQWYTFWVAIVVLALTLFFGLIQSVEGALQVYGTFWGENGK</sequence>
<reference evidence="2" key="1">
    <citation type="journal article" date="2020" name="Stud. Mycol.">
        <title>101 Dothideomycetes genomes: a test case for predicting lifestyles and emergence of pathogens.</title>
        <authorList>
            <person name="Haridas S."/>
            <person name="Albert R."/>
            <person name="Binder M."/>
            <person name="Bloem J."/>
            <person name="Labutti K."/>
            <person name="Salamov A."/>
            <person name="Andreopoulos B."/>
            <person name="Baker S."/>
            <person name="Barry K."/>
            <person name="Bills G."/>
            <person name="Bluhm B."/>
            <person name="Cannon C."/>
            <person name="Castanera R."/>
            <person name="Culley D."/>
            <person name="Daum C."/>
            <person name="Ezra D."/>
            <person name="Gonzalez J."/>
            <person name="Henrissat B."/>
            <person name="Kuo A."/>
            <person name="Liang C."/>
            <person name="Lipzen A."/>
            <person name="Lutzoni F."/>
            <person name="Magnuson J."/>
            <person name="Mondo S."/>
            <person name="Nolan M."/>
            <person name="Ohm R."/>
            <person name="Pangilinan J."/>
            <person name="Park H.-J."/>
            <person name="Ramirez L."/>
            <person name="Alfaro M."/>
            <person name="Sun H."/>
            <person name="Tritt A."/>
            <person name="Yoshinaga Y."/>
            <person name="Zwiers L.-H."/>
            <person name="Turgeon B."/>
            <person name="Goodwin S."/>
            <person name="Spatafora J."/>
            <person name="Crous P."/>
            <person name="Grigoriev I."/>
        </authorList>
    </citation>
    <scope>NUCLEOTIDE SEQUENCE</scope>
    <source>
        <strain evidence="2">CBS 161.51</strain>
    </source>
</reference>
<dbReference type="Proteomes" id="UP000800038">
    <property type="component" value="Unassembled WGS sequence"/>
</dbReference>
<protein>
    <submittedName>
        <fullName evidence="2">Uncharacterized protein</fullName>
    </submittedName>
</protein>
<evidence type="ECO:0000256" key="1">
    <source>
        <dbReference type="SAM" id="Phobius"/>
    </source>
</evidence>
<organism evidence="2 3">
    <name type="scientific">Clathrospora elynae</name>
    <dbReference type="NCBI Taxonomy" id="706981"/>
    <lineage>
        <taxon>Eukaryota</taxon>
        <taxon>Fungi</taxon>
        <taxon>Dikarya</taxon>
        <taxon>Ascomycota</taxon>
        <taxon>Pezizomycotina</taxon>
        <taxon>Dothideomycetes</taxon>
        <taxon>Pleosporomycetidae</taxon>
        <taxon>Pleosporales</taxon>
        <taxon>Diademaceae</taxon>
        <taxon>Clathrospora</taxon>
    </lineage>
</organism>
<keyword evidence="3" id="KW-1185">Reference proteome</keyword>
<dbReference type="EMBL" id="ML976022">
    <property type="protein sequence ID" value="KAF1943745.1"/>
    <property type="molecule type" value="Genomic_DNA"/>
</dbReference>
<keyword evidence="1" id="KW-0812">Transmembrane</keyword>
<feature type="transmembrane region" description="Helical" evidence="1">
    <location>
        <begin position="308"/>
        <end position="327"/>
    </location>
</feature>
<dbReference type="OrthoDB" id="5428890at2759"/>
<proteinExistence type="predicted"/>
<keyword evidence="1" id="KW-0472">Membrane</keyword>
<evidence type="ECO:0000313" key="2">
    <source>
        <dbReference type="EMBL" id="KAF1943745.1"/>
    </source>
</evidence>
<keyword evidence="1" id="KW-1133">Transmembrane helix</keyword>
<dbReference type="AlphaFoldDB" id="A0A6A5SSY6"/>
<accession>A0A6A5SSY6</accession>
<gene>
    <name evidence="2" type="ORF">EJ02DRAFT_432910</name>
</gene>
<evidence type="ECO:0000313" key="3">
    <source>
        <dbReference type="Proteomes" id="UP000800038"/>
    </source>
</evidence>